<reference evidence="2 3" key="1">
    <citation type="submission" date="2021-12" db="EMBL/GenBank/DDBJ databases">
        <title>Siccirubricoccus leaddurans sp. nov., a high concentration Zn2+ tolerance bacterium.</title>
        <authorList>
            <person name="Cao Y."/>
        </authorList>
    </citation>
    <scope>NUCLEOTIDE SEQUENCE [LARGE SCALE GENOMIC DNA]</scope>
    <source>
        <strain evidence="2 3">KC 17139</strain>
    </source>
</reference>
<organism evidence="2 3">
    <name type="scientific">Siccirubricoccus soli</name>
    <dbReference type="NCBI Taxonomy" id="2899147"/>
    <lineage>
        <taxon>Bacteria</taxon>
        <taxon>Pseudomonadati</taxon>
        <taxon>Pseudomonadota</taxon>
        <taxon>Alphaproteobacteria</taxon>
        <taxon>Acetobacterales</taxon>
        <taxon>Roseomonadaceae</taxon>
        <taxon>Siccirubricoccus</taxon>
    </lineage>
</organism>
<dbReference type="PANTHER" id="PTHR43372">
    <property type="entry name" value="FATTY-ACID AMIDE HYDROLASE"/>
    <property type="match status" value="1"/>
</dbReference>
<feature type="domain" description="Amidase" evidence="1">
    <location>
        <begin position="25"/>
        <end position="448"/>
    </location>
</feature>
<evidence type="ECO:0000259" key="1">
    <source>
        <dbReference type="Pfam" id="PF01425"/>
    </source>
</evidence>
<comment type="caution">
    <text evidence="2">The sequence shown here is derived from an EMBL/GenBank/DDBJ whole genome shotgun (WGS) entry which is preliminary data.</text>
</comment>
<evidence type="ECO:0000313" key="3">
    <source>
        <dbReference type="Proteomes" id="UP001523392"/>
    </source>
</evidence>
<dbReference type="NCBIfam" id="NF005687">
    <property type="entry name" value="PRK07487.1"/>
    <property type="match status" value="1"/>
</dbReference>
<dbReference type="InterPro" id="IPR036928">
    <property type="entry name" value="AS_sf"/>
</dbReference>
<keyword evidence="3" id="KW-1185">Reference proteome</keyword>
<proteinExistence type="predicted"/>
<dbReference type="InterPro" id="IPR023631">
    <property type="entry name" value="Amidase_dom"/>
</dbReference>
<dbReference type="SUPFAM" id="SSF75304">
    <property type="entry name" value="Amidase signature (AS) enzymes"/>
    <property type="match status" value="1"/>
</dbReference>
<name>A0ABT1D1I1_9PROT</name>
<dbReference type="InterPro" id="IPR052739">
    <property type="entry name" value="FAAH2"/>
</dbReference>
<accession>A0ABT1D1I1</accession>
<protein>
    <submittedName>
        <fullName evidence="2">Amidase</fullName>
    </submittedName>
</protein>
<dbReference type="Proteomes" id="UP001523392">
    <property type="component" value="Unassembled WGS sequence"/>
</dbReference>
<evidence type="ECO:0000313" key="2">
    <source>
        <dbReference type="EMBL" id="MCO6415109.1"/>
    </source>
</evidence>
<sequence length="468" mass="49119">MTEAWTLDATETARLIRIGQLSAKEAVQSALARVEAVNPKLNAVVQVLGEEALDAAAAADAARARGEALGPLHGVPVTTKVNVDQKGVPTTNGVVALKDAIAREDGPVVANLRKAGAIIIGRTNTPAFSMRLFTANDLHGPTYNPWDKRRTPGGSSGGAGSAAAAGMGGIAMGNDIAGSIRWPAFCNGVVGLRPSLGRVPAMNPSAPIARSFASQMMAMNGPLTRSVRDARLALGPLSAPDYRDNRYVPAPLEGPPPPRPIKVALVPAPDGAPTAPELQDAVRRAGRLLEAAGYAVEEPQHPGFAALTRLWHAIGVRDVFGGLAESIAEKGDAGIRHSVESWLTLHPMASYDEYRAAIAERDAMLHRWTMFLQEYPIVVLPGGGEQALPVDLDMQGAEGMRRVLAAAHTQVGLPVLGLPVLAVPLGEAHGLPLGVQVMGARFREDLILAAGEVIEGEEGPRPPIDPRW</sequence>
<dbReference type="RefSeq" id="WP_252951717.1">
    <property type="nucleotide sequence ID" value="NZ_JAFIRR010000015.1"/>
</dbReference>
<dbReference type="EMBL" id="JAFIRR010000015">
    <property type="protein sequence ID" value="MCO6415109.1"/>
    <property type="molecule type" value="Genomic_DNA"/>
</dbReference>
<dbReference type="Gene3D" id="3.90.1300.10">
    <property type="entry name" value="Amidase signature (AS) domain"/>
    <property type="match status" value="1"/>
</dbReference>
<gene>
    <name evidence="2" type="ORF">JYK14_02805</name>
</gene>
<dbReference type="PANTHER" id="PTHR43372:SF4">
    <property type="entry name" value="FATTY-ACID AMIDE HYDROLASE 2"/>
    <property type="match status" value="1"/>
</dbReference>
<dbReference type="Pfam" id="PF01425">
    <property type="entry name" value="Amidase"/>
    <property type="match status" value="1"/>
</dbReference>